<sequence length="319" mass="35790">MTKKWHYAGLSLVLLAGLAACNNAEDETDGDAEPDNETTTGTDEVEEGNGGFLWKIEHEDTIAYLQGTIHVGREDFYPLNPQTEAAYEQADVVLPEVDIVNADETELAEMMTPSTLPDDETIADYISADHYAELEEILSANGIPMEMFESFEPWFLENLLLAIGIQSSDLQDTHGVEEYFLSRAVEDGKEIRELETIEGQFEMMSGFSIDTQVQLLESAIDTFEEAADELDAMGESWLEGDIEAMEAIWQELLDSDVDEEYTYELNDARNLDMSETIDEILQENSGQTYFVFVGSMHLVAEPSIVSILEEKGYTVDFIY</sequence>
<gene>
    <name evidence="3" type="ORF">JOC54_000409</name>
</gene>
<name>A0ABS2SNT7_9BACI</name>
<feature type="chain" id="PRO_5047329264" evidence="2">
    <location>
        <begin position="25"/>
        <end position="319"/>
    </location>
</feature>
<dbReference type="EMBL" id="JAFBCV010000001">
    <property type="protein sequence ID" value="MBM7837178.1"/>
    <property type="molecule type" value="Genomic_DNA"/>
</dbReference>
<organism evidence="3 4">
    <name type="scientific">Shouchella xiaoxiensis</name>
    <dbReference type="NCBI Taxonomy" id="766895"/>
    <lineage>
        <taxon>Bacteria</taxon>
        <taxon>Bacillati</taxon>
        <taxon>Bacillota</taxon>
        <taxon>Bacilli</taxon>
        <taxon>Bacillales</taxon>
        <taxon>Bacillaceae</taxon>
        <taxon>Shouchella</taxon>
    </lineage>
</organism>
<feature type="signal peptide" evidence="2">
    <location>
        <begin position="1"/>
        <end position="24"/>
    </location>
</feature>
<dbReference type="Pfam" id="PF01963">
    <property type="entry name" value="TraB_PrgY_gumN"/>
    <property type="match status" value="1"/>
</dbReference>
<proteinExistence type="predicted"/>
<dbReference type="Proteomes" id="UP001179280">
    <property type="component" value="Unassembled WGS sequence"/>
</dbReference>
<evidence type="ECO:0000256" key="2">
    <source>
        <dbReference type="SAM" id="SignalP"/>
    </source>
</evidence>
<keyword evidence="4" id="KW-1185">Reference proteome</keyword>
<dbReference type="RefSeq" id="WP_204464042.1">
    <property type="nucleotide sequence ID" value="NZ_JAFBCV010000001.1"/>
</dbReference>
<feature type="region of interest" description="Disordered" evidence="1">
    <location>
        <begin position="25"/>
        <end position="47"/>
    </location>
</feature>
<dbReference type="PANTHER" id="PTHR40590:SF1">
    <property type="entry name" value="CYTOPLASMIC PROTEIN"/>
    <property type="match status" value="1"/>
</dbReference>
<comment type="caution">
    <text evidence="3">The sequence shown here is derived from an EMBL/GenBank/DDBJ whole genome shotgun (WGS) entry which is preliminary data.</text>
</comment>
<evidence type="ECO:0000256" key="1">
    <source>
        <dbReference type="SAM" id="MobiDB-lite"/>
    </source>
</evidence>
<dbReference type="CDD" id="cd14789">
    <property type="entry name" value="Tiki"/>
    <property type="match status" value="1"/>
</dbReference>
<keyword evidence="2" id="KW-0732">Signal</keyword>
<accession>A0ABS2SNT7</accession>
<evidence type="ECO:0000313" key="4">
    <source>
        <dbReference type="Proteomes" id="UP001179280"/>
    </source>
</evidence>
<dbReference type="InterPro" id="IPR002816">
    <property type="entry name" value="TraB/PrgY/GumN_fam"/>
</dbReference>
<evidence type="ECO:0000313" key="3">
    <source>
        <dbReference type="EMBL" id="MBM7837178.1"/>
    </source>
</evidence>
<dbReference type="PANTHER" id="PTHR40590">
    <property type="entry name" value="CYTOPLASMIC PROTEIN-RELATED"/>
    <property type="match status" value="1"/>
</dbReference>
<reference evidence="3" key="1">
    <citation type="submission" date="2021-01" db="EMBL/GenBank/DDBJ databases">
        <title>Genomic Encyclopedia of Type Strains, Phase IV (KMG-IV): sequencing the most valuable type-strain genomes for metagenomic binning, comparative biology and taxonomic classification.</title>
        <authorList>
            <person name="Goeker M."/>
        </authorList>
    </citation>
    <scope>NUCLEOTIDE SEQUENCE</scope>
    <source>
        <strain evidence="3">DSM 21943</strain>
    </source>
</reference>
<feature type="compositionally biased region" description="Acidic residues" evidence="1">
    <location>
        <begin position="25"/>
        <end position="36"/>
    </location>
</feature>
<dbReference type="InterPro" id="IPR047111">
    <property type="entry name" value="YbaP-like"/>
</dbReference>
<dbReference type="PROSITE" id="PS51257">
    <property type="entry name" value="PROKAR_LIPOPROTEIN"/>
    <property type="match status" value="1"/>
</dbReference>
<protein>
    <submittedName>
        <fullName evidence="3">Uncharacterized protein YbaP (TraB family)</fullName>
    </submittedName>
</protein>